<dbReference type="Gene3D" id="3.90.550.10">
    <property type="entry name" value="Spore Coat Polysaccharide Biosynthesis Protein SpsA, Chain A"/>
    <property type="match status" value="1"/>
</dbReference>
<dbReference type="InterPro" id="IPR050834">
    <property type="entry name" value="Glycosyltransf_2"/>
</dbReference>
<dbReference type="CDD" id="cd00761">
    <property type="entry name" value="Glyco_tranf_GTA_type"/>
    <property type="match status" value="1"/>
</dbReference>
<dbReference type="Pfam" id="PF00535">
    <property type="entry name" value="Glycos_transf_2"/>
    <property type="match status" value="1"/>
</dbReference>
<comment type="caution">
    <text evidence="2">The sequence shown here is derived from an EMBL/GenBank/DDBJ whole genome shotgun (WGS) entry which is preliminary data.</text>
</comment>
<dbReference type="GO" id="GO:0044010">
    <property type="term" value="P:single-species biofilm formation"/>
    <property type="evidence" value="ECO:0007669"/>
    <property type="project" value="TreeGrafter"/>
</dbReference>
<dbReference type="AlphaFoldDB" id="A0A918UV84"/>
<feature type="domain" description="Glycosyltransferase 2-like" evidence="1">
    <location>
        <begin position="6"/>
        <end position="171"/>
    </location>
</feature>
<dbReference type="SUPFAM" id="SSF53448">
    <property type="entry name" value="Nucleotide-diphospho-sugar transferases"/>
    <property type="match status" value="1"/>
</dbReference>
<sequence>MKINLFIPTLNAGKTWHQTLERLAEQTIQFHRKIIVDSGSTDGTLKDPLVGDFEVISIDKRDFDHGGTRQMAVEAYPDADIYLFMTQDAIPANEHTVSRLIQAFVADPELGMAYGRQLPHLNAKTLESHARLFNYPEATEIRGLADAPKYGIKTISCSNSFAAYRKEAFEQAGGFPRGLILGEDVYIAGKMLLKGWKMAYVGEAEVHHSHDYTVKEEFKRYFDIGVFHAESSWIFDHFGRAESRGAQYAKSEISYAMRKNPLTVPKSVASLFAKWLGYKLGLKHKGLSVDQKRKLSMHARFWHSTE</sequence>
<dbReference type="RefSeq" id="WP_018475713.1">
    <property type="nucleotide sequence ID" value="NZ_BMWX01000007.1"/>
</dbReference>
<dbReference type="InterPro" id="IPR029044">
    <property type="entry name" value="Nucleotide-diphossugar_trans"/>
</dbReference>
<name>A0A918UV84_9BACT</name>
<evidence type="ECO:0000259" key="1">
    <source>
        <dbReference type="Pfam" id="PF00535"/>
    </source>
</evidence>
<evidence type="ECO:0000313" key="2">
    <source>
        <dbReference type="EMBL" id="GGZ37985.1"/>
    </source>
</evidence>
<dbReference type="PANTHER" id="PTHR43685:SF13">
    <property type="entry name" value="O ANTIGEN BIOSYNTHESIS RHAMNOSYLTRANSFERASE RFBN"/>
    <property type="match status" value="1"/>
</dbReference>
<reference evidence="2" key="1">
    <citation type="journal article" date="2014" name="Int. J. Syst. Evol. Microbiol.">
        <title>Complete genome sequence of Corynebacterium casei LMG S-19264T (=DSM 44701T), isolated from a smear-ripened cheese.</title>
        <authorList>
            <consortium name="US DOE Joint Genome Institute (JGI-PGF)"/>
            <person name="Walter F."/>
            <person name="Albersmeier A."/>
            <person name="Kalinowski J."/>
            <person name="Ruckert C."/>
        </authorList>
    </citation>
    <scope>NUCLEOTIDE SEQUENCE</scope>
    <source>
        <strain evidence="2">KCTC 12368</strain>
    </source>
</reference>
<organism evidence="2 3">
    <name type="scientific">Echinicola pacifica</name>
    <dbReference type="NCBI Taxonomy" id="346377"/>
    <lineage>
        <taxon>Bacteria</taxon>
        <taxon>Pseudomonadati</taxon>
        <taxon>Bacteroidota</taxon>
        <taxon>Cytophagia</taxon>
        <taxon>Cytophagales</taxon>
        <taxon>Cyclobacteriaceae</taxon>
        <taxon>Echinicola</taxon>
    </lineage>
</organism>
<reference evidence="2" key="2">
    <citation type="submission" date="2020-09" db="EMBL/GenBank/DDBJ databases">
        <authorList>
            <person name="Sun Q."/>
            <person name="Kim S."/>
        </authorList>
    </citation>
    <scope>NUCLEOTIDE SEQUENCE</scope>
    <source>
        <strain evidence="2">KCTC 12368</strain>
    </source>
</reference>
<dbReference type="Proteomes" id="UP000619457">
    <property type="component" value="Unassembled WGS sequence"/>
</dbReference>
<accession>A0A918UV84</accession>
<dbReference type="PANTHER" id="PTHR43685">
    <property type="entry name" value="GLYCOSYLTRANSFERASE"/>
    <property type="match status" value="1"/>
</dbReference>
<proteinExistence type="predicted"/>
<gene>
    <name evidence="2" type="ORF">GCM10007049_34060</name>
</gene>
<protein>
    <submittedName>
        <fullName evidence="2">Rhamnosyltransferase</fullName>
    </submittedName>
</protein>
<evidence type="ECO:0000313" key="3">
    <source>
        <dbReference type="Proteomes" id="UP000619457"/>
    </source>
</evidence>
<dbReference type="EMBL" id="BMWX01000007">
    <property type="protein sequence ID" value="GGZ37985.1"/>
    <property type="molecule type" value="Genomic_DNA"/>
</dbReference>
<keyword evidence="3" id="KW-1185">Reference proteome</keyword>
<dbReference type="InterPro" id="IPR001173">
    <property type="entry name" value="Glyco_trans_2-like"/>
</dbReference>